<gene>
    <name evidence="2" type="ORF">PHMEG_0006032</name>
</gene>
<dbReference type="EMBL" id="NBNE01000413">
    <property type="protein sequence ID" value="OWZ19681.1"/>
    <property type="molecule type" value="Genomic_DNA"/>
</dbReference>
<accession>A0A225WPX6</accession>
<proteinExistence type="predicted"/>
<organism evidence="2 3">
    <name type="scientific">Phytophthora megakarya</name>
    <dbReference type="NCBI Taxonomy" id="4795"/>
    <lineage>
        <taxon>Eukaryota</taxon>
        <taxon>Sar</taxon>
        <taxon>Stramenopiles</taxon>
        <taxon>Oomycota</taxon>
        <taxon>Peronosporomycetes</taxon>
        <taxon>Peronosporales</taxon>
        <taxon>Peronosporaceae</taxon>
        <taxon>Phytophthora</taxon>
    </lineage>
</organism>
<dbReference type="OrthoDB" id="425619at2759"/>
<keyword evidence="3" id="KW-1185">Reference proteome</keyword>
<protein>
    <submittedName>
        <fullName evidence="2">Retrotransposon Polyprotein</fullName>
    </submittedName>
</protein>
<comment type="caution">
    <text evidence="2">The sequence shown here is derived from an EMBL/GenBank/DDBJ whole genome shotgun (WGS) entry which is preliminary data.</text>
</comment>
<name>A0A225WPX6_9STRA</name>
<evidence type="ECO:0000256" key="1">
    <source>
        <dbReference type="SAM" id="MobiDB-lite"/>
    </source>
</evidence>
<sequence>MIFSNLDRQIRLPIITDRVALKWLLSSTNLNGKLRRWALLLQEMEFVIEYRPGKMNVVSDALSRVSAVILTATGRWLQRRQLQSVNAEPEVKTRMCLCNDVRPTETNTAAVAAVVGATRQEQENTTLISDAVLRKRRKMPTPESTMVKQKPTPQTTATNPASTSTEVKRRSHPAYYGAEEMTLQLTDETIIVAQSGSRQVQMMLTNGTYKTRR</sequence>
<evidence type="ECO:0000313" key="2">
    <source>
        <dbReference type="EMBL" id="OWZ19681.1"/>
    </source>
</evidence>
<evidence type="ECO:0000313" key="3">
    <source>
        <dbReference type="Proteomes" id="UP000198211"/>
    </source>
</evidence>
<feature type="compositionally biased region" description="Polar residues" evidence="1">
    <location>
        <begin position="142"/>
        <end position="165"/>
    </location>
</feature>
<dbReference type="Proteomes" id="UP000198211">
    <property type="component" value="Unassembled WGS sequence"/>
</dbReference>
<dbReference type="AlphaFoldDB" id="A0A225WPX6"/>
<reference evidence="3" key="1">
    <citation type="submission" date="2017-03" db="EMBL/GenBank/DDBJ databases">
        <title>Phytopthora megakarya and P. palmivora, two closely related causual agents of cacao black pod achieved similar genome size and gene model numbers by different mechanisms.</title>
        <authorList>
            <person name="Ali S."/>
            <person name="Shao J."/>
            <person name="Larry D.J."/>
            <person name="Kronmiller B."/>
            <person name="Shen D."/>
            <person name="Strem M.D."/>
            <person name="Melnick R.L."/>
            <person name="Guiltinan M.J."/>
            <person name="Tyler B.M."/>
            <person name="Meinhardt L.W."/>
            <person name="Bailey B.A."/>
        </authorList>
    </citation>
    <scope>NUCLEOTIDE SEQUENCE [LARGE SCALE GENOMIC DNA]</scope>
    <source>
        <strain evidence="3">zdho120</strain>
    </source>
</reference>
<feature type="region of interest" description="Disordered" evidence="1">
    <location>
        <begin position="136"/>
        <end position="170"/>
    </location>
</feature>